<dbReference type="Proteomes" id="UP000252519">
    <property type="component" value="Unassembled WGS sequence"/>
</dbReference>
<keyword evidence="1" id="KW-1133">Transmembrane helix</keyword>
<name>A0A368EXF1_ANCCA</name>
<feature type="transmembrane region" description="Helical" evidence="1">
    <location>
        <begin position="12"/>
        <end position="30"/>
    </location>
</feature>
<keyword evidence="1" id="KW-0472">Membrane</keyword>
<dbReference type="AlphaFoldDB" id="A0A368EXF1"/>
<dbReference type="STRING" id="29170.A0A368EXF1"/>
<comment type="caution">
    <text evidence="2">The sequence shown here is derived from an EMBL/GenBank/DDBJ whole genome shotgun (WGS) entry which is preliminary data.</text>
</comment>
<evidence type="ECO:0000313" key="3">
    <source>
        <dbReference type="Proteomes" id="UP000252519"/>
    </source>
</evidence>
<evidence type="ECO:0000313" key="2">
    <source>
        <dbReference type="EMBL" id="RCN24444.1"/>
    </source>
</evidence>
<feature type="transmembrane region" description="Helical" evidence="1">
    <location>
        <begin position="36"/>
        <end position="56"/>
    </location>
</feature>
<protein>
    <submittedName>
        <fullName evidence="2">Uncharacterized protein</fullName>
    </submittedName>
</protein>
<evidence type="ECO:0000256" key="1">
    <source>
        <dbReference type="SAM" id="Phobius"/>
    </source>
</evidence>
<organism evidence="2 3">
    <name type="scientific">Ancylostoma caninum</name>
    <name type="common">Dog hookworm</name>
    <dbReference type="NCBI Taxonomy" id="29170"/>
    <lineage>
        <taxon>Eukaryota</taxon>
        <taxon>Metazoa</taxon>
        <taxon>Ecdysozoa</taxon>
        <taxon>Nematoda</taxon>
        <taxon>Chromadorea</taxon>
        <taxon>Rhabditida</taxon>
        <taxon>Rhabditina</taxon>
        <taxon>Rhabditomorpha</taxon>
        <taxon>Strongyloidea</taxon>
        <taxon>Ancylostomatidae</taxon>
        <taxon>Ancylostomatinae</taxon>
        <taxon>Ancylostoma</taxon>
    </lineage>
</organism>
<proteinExistence type="predicted"/>
<keyword evidence="1" id="KW-0812">Transmembrane</keyword>
<gene>
    <name evidence="2" type="ORF">ANCCAN_29859</name>
</gene>
<accession>A0A368EXF1</accession>
<sequence>MLVSRSSWEYVVIGYALVTVGNLLYYYSFMPLIEEWSIALAMLGTMFYCTLAYHCFADLFVSIPFLVLLHACAFASSCFLVVAAGSVCQHTLEPDYETVQASYIRLFGALANVISNTIFLLSLFGRRVETLQVLSRCLFYFAQGLLFLANERTF</sequence>
<keyword evidence="3" id="KW-1185">Reference proteome</keyword>
<dbReference type="OrthoDB" id="5845610at2759"/>
<reference evidence="2 3" key="1">
    <citation type="submission" date="2014-10" db="EMBL/GenBank/DDBJ databases">
        <title>Draft genome of the hookworm Ancylostoma caninum.</title>
        <authorList>
            <person name="Mitreva M."/>
        </authorList>
    </citation>
    <scope>NUCLEOTIDE SEQUENCE [LARGE SCALE GENOMIC DNA]</scope>
    <source>
        <strain evidence="2 3">Baltimore</strain>
    </source>
</reference>
<feature type="transmembrane region" description="Helical" evidence="1">
    <location>
        <begin position="103"/>
        <end position="124"/>
    </location>
</feature>
<dbReference type="EMBL" id="JOJR01019841">
    <property type="protein sequence ID" value="RCN24444.1"/>
    <property type="molecule type" value="Genomic_DNA"/>
</dbReference>
<feature type="transmembrane region" description="Helical" evidence="1">
    <location>
        <begin position="63"/>
        <end position="83"/>
    </location>
</feature>